<evidence type="ECO:0000313" key="9">
    <source>
        <dbReference type="Proteomes" id="UP001057738"/>
    </source>
</evidence>
<evidence type="ECO:0000256" key="6">
    <source>
        <dbReference type="SAM" id="SignalP"/>
    </source>
</evidence>
<name>A0ABY5PVW1_9ACTN</name>
<feature type="domain" description="Aminotransferase class I/classII large" evidence="7">
    <location>
        <begin position="84"/>
        <end position="417"/>
    </location>
</feature>
<feature type="compositionally biased region" description="Basic and acidic residues" evidence="5">
    <location>
        <begin position="435"/>
        <end position="453"/>
    </location>
</feature>
<dbReference type="GeneID" id="95574673"/>
<dbReference type="Pfam" id="PF00155">
    <property type="entry name" value="Aminotran_1_2"/>
    <property type="match status" value="1"/>
</dbReference>
<evidence type="ECO:0000313" key="8">
    <source>
        <dbReference type="EMBL" id="UUY48297.1"/>
    </source>
</evidence>
<dbReference type="RefSeq" id="WP_257855934.1">
    <property type="nucleotide sequence ID" value="NZ_CP102514.1"/>
</dbReference>
<dbReference type="PANTHER" id="PTHR42790:SF19">
    <property type="entry name" value="KYNURENINE_ALPHA-AMINOADIPATE AMINOTRANSFERASE, MITOCHONDRIAL"/>
    <property type="match status" value="1"/>
</dbReference>
<dbReference type="SUPFAM" id="SSF53383">
    <property type="entry name" value="PLP-dependent transferases"/>
    <property type="match status" value="1"/>
</dbReference>
<dbReference type="InterPro" id="IPR004839">
    <property type="entry name" value="Aminotransferase_I/II_large"/>
</dbReference>
<sequence>MPAAVTATTTTTGAAAAAAAAAAATAAAAASAPPPAFAARAASVEGSPVREILALTQRPGIISFAGGLPAPELFDTEGLRAAYDAAFALSARRALQYSTTEGAPELRAAVAARATARGLPTGADDVLVTSGSQQALTLITAALIEPGDVVLVENPTYLAALQCFRLAGARVVAVPCDGEGLLPDALAELVARERPKLLYTIPTFQNPTGRTLPAARRAAVAGIAARLGLWLVEDDPYGDLRYEGHDVPWLAAHPGAEDRTALLGSFSKIMAPGLRLGWLRAPAALLRAAVVAKQAADLHTSTVDQLAAAHYLAAVDLDAHIGTVRTAYRERRDALQSALSRTLPADHDWNLPEGGMFVWARLPEGYDATALLRTAVAHGVAFVPGAPFHTGTPDPRTLRLSFTTHTPHEIAEGVGRLGAALTEYAATPGAGNGGRSDHGERGDHGERRDHGEPSDLSAGSRP</sequence>
<evidence type="ECO:0000259" key="7">
    <source>
        <dbReference type="Pfam" id="PF00155"/>
    </source>
</evidence>
<keyword evidence="3" id="KW-0808">Transferase</keyword>
<gene>
    <name evidence="8" type="ORF">NRK68_14435</name>
</gene>
<keyword evidence="6" id="KW-0732">Signal</keyword>
<dbReference type="CDD" id="cd00609">
    <property type="entry name" value="AAT_like"/>
    <property type="match status" value="1"/>
</dbReference>
<evidence type="ECO:0000256" key="1">
    <source>
        <dbReference type="ARBA" id="ARBA00001933"/>
    </source>
</evidence>
<feature type="chain" id="PRO_5045897048" evidence="6">
    <location>
        <begin position="39"/>
        <end position="462"/>
    </location>
</feature>
<comment type="cofactor">
    <cofactor evidence="1">
        <name>pyridoxal 5'-phosphate</name>
        <dbReference type="ChEBI" id="CHEBI:597326"/>
    </cofactor>
</comment>
<accession>A0ABY5PVW1</accession>
<dbReference type="GO" id="GO:0008483">
    <property type="term" value="F:transaminase activity"/>
    <property type="evidence" value="ECO:0007669"/>
    <property type="project" value="UniProtKB-KW"/>
</dbReference>
<dbReference type="EMBL" id="CP102514">
    <property type="protein sequence ID" value="UUY48297.1"/>
    <property type="molecule type" value="Genomic_DNA"/>
</dbReference>
<evidence type="ECO:0000256" key="2">
    <source>
        <dbReference type="ARBA" id="ARBA00022576"/>
    </source>
</evidence>
<reference evidence="8" key="1">
    <citation type="submission" date="2022-08" db="EMBL/GenBank/DDBJ databases">
        <authorList>
            <person name="Tian L."/>
        </authorList>
    </citation>
    <scope>NUCLEOTIDE SEQUENCE</scope>
    <source>
        <strain evidence="8">CM253</strain>
    </source>
</reference>
<feature type="region of interest" description="Disordered" evidence="5">
    <location>
        <begin position="425"/>
        <end position="462"/>
    </location>
</feature>
<keyword evidence="9" id="KW-1185">Reference proteome</keyword>
<keyword evidence="4" id="KW-0663">Pyridoxal phosphate</keyword>
<protein>
    <submittedName>
        <fullName evidence="8">PLP-dependent aminotransferase family protein</fullName>
    </submittedName>
</protein>
<feature type="signal peptide" evidence="6">
    <location>
        <begin position="1"/>
        <end position="38"/>
    </location>
</feature>
<dbReference type="InterPro" id="IPR050859">
    <property type="entry name" value="Class-I_PLP-dep_aminotransf"/>
</dbReference>
<evidence type="ECO:0000256" key="5">
    <source>
        <dbReference type="SAM" id="MobiDB-lite"/>
    </source>
</evidence>
<dbReference type="InterPro" id="IPR015421">
    <property type="entry name" value="PyrdxlP-dep_Trfase_major"/>
</dbReference>
<dbReference type="Proteomes" id="UP001057738">
    <property type="component" value="Chromosome"/>
</dbReference>
<dbReference type="Gene3D" id="3.40.640.10">
    <property type="entry name" value="Type I PLP-dependent aspartate aminotransferase-like (Major domain)"/>
    <property type="match status" value="1"/>
</dbReference>
<proteinExistence type="predicted"/>
<evidence type="ECO:0000256" key="4">
    <source>
        <dbReference type="ARBA" id="ARBA00022898"/>
    </source>
</evidence>
<dbReference type="PANTHER" id="PTHR42790">
    <property type="entry name" value="AMINOTRANSFERASE"/>
    <property type="match status" value="1"/>
</dbReference>
<evidence type="ECO:0000256" key="3">
    <source>
        <dbReference type="ARBA" id="ARBA00022679"/>
    </source>
</evidence>
<organism evidence="8 9">
    <name type="scientific">Streptomyces yangpuensis</name>
    <dbReference type="NCBI Taxonomy" id="1648182"/>
    <lineage>
        <taxon>Bacteria</taxon>
        <taxon>Bacillati</taxon>
        <taxon>Actinomycetota</taxon>
        <taxon>Actinomycetes</taxon>
        <taxon>Kitasatosporales</taxon>
        <taxon>Streptomycetaceae</taxon>
        <taxon>Streptomyces</taxon>
    </lineage>
</organism>
<dbReference type="InterPro" id="IPR015422">
    <property type="entry name" value="PyrdxlP-dep_Trfase_small"/>
</dbReference>
<dbReference type="InterPro" id="IPR015424">
    <property type="entry name" value="PyrdxlP-dep_Trfase"/>
</dbReference>
<dbReference type="Gene3D" id="3.90.1150.10">
    <property type="entry name" value="Aspartate Aminotransferase, domain 1"/>
    <property type="match status" value="1"/>
</dbReference>
<keyword evidence="2 8" id="KW-0032">Aminotransferase</keyword>